<evidence type="ECO:0000256" key="6">
    <source>
        <dbReference type="ARBA" id="ARBA00023136"/>
    </source>
</evidence>
<evidence type="ECO:0000256" key="1">
    <source>
        <dbReference type="ARBA" id="ARBA00004651"/>
    </source>
</evidence>
<evidence type="ECO:0000256" key="4">
    <source>
        <dbReference type="ARBA" id="ARBA00022692"/>
    </source>
</evidence>
<evidence type="ECO:0000256" key="3">
    <source>
        <dbReference type="ARBA" id="ARBA00022475"/>
    </source>
</evidence>
<evidence type="ECO:0000256" key="5">
    <source>
        <dbReference type="ARBA" id="ARBA00022989"/>
    </source>
</evidence>
<organism evidence="9 10">
    <name type="scientific">Palleronia sediminis</name>
    <dbReference type="NCBI Taxonomy" id="2547833"/>
    <lineage>
        <taxon>Bacteria</taxon>
        <taxon>Pseudomonadati</taxon>
        <taxon>Pseudomonadota</taxon>
        <taxon>Alphaproteobacteria</taxon>
        <taxon>Rhodobacterales</taxon>
        <taxon>Roseobacteraceae</taxon>
        <taxon>Palleronia</taxon>
    </lineage>
</organism>
<keyword evidence="5 7" id="KW-1133">Transmembrane helix</keyword>
<name>A0A4R5ZXA6_9RHOB</name>
<comment type="subcellular location">
    <subcellularLocation>
        <location evidence="1">Cell membrane</location>
        <topology evidence="1">Multi-pass membrane protein</topology>
    </subcellularLocation>
</comment>
<dbReference type="EMBL" id="SNAA01000025">
    <property type="protein sequence ID" value="TDL74895.1"/>
    <property type="molecule type" value="Genomic_DNA"/>
</dbReference>
<evidence type="ECO:0000313" key="9">
    <source>
        <dbReference type="EMBL" id="TDL74895.1"/>
    </source>
</evidence>
<comment type="similarity">
    <text evidence="2">Belongs to the UPF0702 family.</text>
</comment>
<dbReference type="AlphaFoldDB" id="A0A4R5ZXA6"/>
<dbReference type="Gene3D" id="3.30.240.20">
    <property type="entry name" value="bsu07140 like domains"/>
    <property type="match status" value="1"/>
</dbReference>
<gene>
    <name evidence="9" type="ORF">E2L08_15835</name>
</gene>
<evidence type="ECO:0000256" key="7">
    <source>
        <dbReference type="SAM" id="Phobius"/>
    </source>
</evidence>
<reference evidence="9 10" key="1">
    <citation type="submission" date="2019-03" db="EMBL/GenBank/DDBJ databases">
        <title>Primorskyibacter sp. SS33 isolated from sediments.</title>
        <authorList>
            <person name="Xunke S."/>
        </authorList>
    </citation>
    <scope>NUCLEOTIDE SEQUENCE [LARGE SCALE GENOMIC DNA]</scope>
    <source>
        <strain evidence="9 10">SS33</strain>
    </source>
</reference>
<feature type="domain" description="YetF C-terminal" evidence="8">
    <location>
        <begin position="77"/>
        <end position="144"/>
    </location>
</feature>
<keyword evidence="4 7" id="KW-0812">Transmembrane</keyword>
<dbReference type="Proteomes" id="UP000295701">
    <property type="component" value="Unassembled WGS sequence"/>
</dbReference>
<comment type="caution">
    <text evidence="9">The sequence shown here is derived from an EMBL/GenBank/DDBJ whole genome shotgun (WGS) entry which is preliminary data.</text>
</comment>
<evidence type="ECO:0000259" key="8">
    <source>
        <dbReference type="Pfam" id="PF04239"/>
    </source>
</evidence>
<protein>
    <submittedName>
        <fullName evidence="9">DUF421 domain-containing protein</fullName>
    </submittedName>
</protein>
<dbReference type="InterPro" id="IPR007353">
    <property type="entry name" value="DUF421"/>
</dbReference>
<dbReference type="Pfam" id="PF04239">
    <property type="entry name" value="DUF421"/>
    <property type="match status" value="1"/>
</dbReference>
<keyword evidence="6 7" id="KW-0472">Membrane</keyword>
<evidence type="ECO:0000256" key="2">
    <source>
        <dbReference type="ARBA" id="ARBA00006448"/>
    </source>
</evidence>
<keyword evidence="10" id="KW-1185">Reference proteome</keyword>
<dbReference type="InterPro" id="IPR023090">
    <property type="entry name" value="UPF0702_alpha/beta_dom_sf"/>
</dbReference>
<keyword evidence="3" id="KW-1003">Cell membrane</keyword>
<proteinExistence type="inferred from homology"/>
<feature type="transmembrane region" description="Helical" evidence="7">
    <location>
        <begin position="49"/>
        <end position="69"/>
    </location>
</feature>
<dbReference type="GO" id="GO:0005886">
    <property type="term" value="C:plasma membrane"/>
    <property type="evidence" value="ECO:0007669"/>
    <property type="project" value="UniProtKB-SubCell"/>
</dbReference>
<dbReference type="OrthoDB" id="9793799at2"/>
<accession>A0A4R5ZXA6</accession>
<dbReference type="PANTHER" id="PTHR34582">
    <property type="entry name" value="UPF0702 TRANSMEMBRANE PROTEIN YCAP"/>
    <property type="match status" value="1"/>
</dbReference>
<evidence type="ECO:0000313" key="10">
    <source>
        <dbReference type="Proteomes" id="UP000295701"/>
    </source>
</evidence>
<sequence length="154" mass="16765">MCVRASVILLYALILCRLMPRRAFAGSAAIDIALMIIVGSSLSRALTGNAPLFMTLWGIGFICALYIALTALARRRETFTALIKGRAILVIEDGRIIEPALRRAQLGPNDVAEHLRLNGIEDIGGVRQARVERNGSFSFVRNPRGVDMPASSED</sequence>
<dbReference type="PANTHER" id="PTHR34582:SF6">
    <property type="entry name" value="UPF0702 TRANSMEMBRANE PROTEIN YCAP"/>
    <property type="match status" value="1"/>
</dbReference>